<evidence type="ECO:0000256" key="14">
    <source>
        <dbReference type="SAM" id="Phobius"/>
    </source>
</evidence>
<dbReference type="GO" id="GO:0030246">
    <property type="term" value="F:carbohydrate binding"/>
    <property type="evidence" value="ECO:0007669"/>
    <property type="project" value="UniProtKB-KW"/>
</dbReference>
<dbReference type="GO" id="GO:0009897">
    <property type="term" value="C:external side of plasma membrane"/>
    <property type="evidence" value="ECO:0007669"/>
    <property type="project" value="TreeGrafter"/>
</dbReference>
<feature type="compositionally biased region" description="Basic and acidic residues" evidence="13">
    <location>
        <begin position="487"/>
        <end position="525"/>
    </location>
</feature>
<dbReference type="PROSITE" id="PS50041">
    <property type="entry name" value="C_TYPE_LECTIN_2"/>
    <property type="match status" value="1"/>
</dbReference>
<dbReference type="PANTHER" id="PTHR14789:SF4">
    <property type="entry name" value="ENDOSIALIN"/>
    <property type="match status" value="1"/>
</dbReference>
<comment type="caution">
    <text evidence="12">Lacks conserved residue(s) required for the propagation of feature annotation.</text>
</comment>
<dbReference type="PROSITE" id="PS01187">
    <property type="entry name" value="EGF_CA"/>
    <property type="match status" value="1"/>
</dbReference>
<dbReference type="InterPro" id="IPR051505">
    <property type="entry name" value="C-type_lectin_domain"/>
</dbReference>
<evidence type="ECO:0000256" key="4">
    <source>
        <dbReference type="ARBA" id="ARBA00022692"/>
    </source>
</evidence>
<dbReference type="Pfam" id="PF12662">
    <property type="entry name" value="cEGF"/>
    <property type="match status" value="1"/>
</dbReference>
<comment type="caution">
    <text evidence="18">The sequence shown here is derived from an EMBL/GenBank/DDBJ whole genome shotgun (WGS) entry which is preliminary data.</text>
</comment>
<evidence type="ECO:0000313" key="19">
    <source>
        <dbReference type="Proteomes" id="UP001221898"/>
    </source>
</evidence>
<protein>
    <submittedName>
        <fullName evidence="18">Uncharacterized protein</fullName>
    </submittedName>
</protein>
<reference evidence="18" key="1">
    <citation type="journal article" date="2023" name="Science">
        <title>Genome structures resolve the early diversification of teleost fishes.</title>
        <authorList>
            <person name="Parey E."/>
            <person name="Louis A."/>
            <person name="Montfort J."/>
            <person name="Bouchez O."/>
            <person name="Roques C."/>
            <person name="Iampietro C."/>
            <person name="Lluch J."/>
            <person name="Castinel A."/>
            <person name="Donnadieu C."/>
            <person name="Desvignes T."/>
            <person name="Floi Bucao C."/>
            <person name="Jouanno E."/>
            <person name="Wen M."/>
            <person name="Mejri S."/>
            <person name="Dirks R."/>
            <person name="Jansen H."/>
            <person name="Henkel C."/>
            <person name="Chen W.J."/>
            <person name="Zahm M."/>
            <person name="Cabau C."/>
            <person name="Klopp C."/>
            <person name="Thompson A.W."/>
            <person name="Robinson-Rechavi M."/>
            <person name="Braasch I."/>
            <person name="Lecointre G."/>
            <person name="Bobe J."/>
            <person name="Postlethwait J.H."/>
            <person name="Berthelot C."/>
            <person name="Roest Crollius H."/>
            <person name="Guiguen Y."/>
        </authorList>
    </citation>
    <scope>NUCLEOTIDE SEQUENCE</scope>
    <source>
        <strain evidence="18">NC1722</strain>
    </source>
</reference>
<feature type="region of interest" description="Disordered" evidence="13">
    <location>
        <begin position="487"/>
        <end position="601"/>
    </location>
</feature>
<feature type="signal peptide" evidence="15">
    <location>
        <begin position="1"/>
        <end position="24"/>
    </location>
</feature>
<comment type="subcellular location">
    <subcellularLocation>
        <location evidence="1">Membrane</location>
        <topology evidence="1">Single-pass type I membrane protein</topology>
    </subcellularLocation>
</comment>
<dbReference type="EMBL" id="JAINUG010000048">
    <property type="protein sequence ID" value="KAJ8405382.1"/>
    <property type="molecule type" value="Genomic_DNA"/>
</dbReference>
<dbReference type="InterPro" id="IPR018097">
    <property type="entry name" value="EGF_Ca-bd_CS"/>
</dbReference>
<dbReference type="PROSITE" id="PS00010">
    <property type="entry name" value="ASX_HYDROXYL"/>
    <property type="match status" value="2"/>
</dbReference>
<name>A0AAD7SNP7_9TELE</name>
<evidence type="ECO:0000256" key="12">
    <source>
        <dbReference type="PROSITE-ProRule" id="PRU00076"/>
    </source>
</evidence>
<dbReference type="Gene3D" id="2.10.25.10">
    <property type="entry name" value="Laminin"/>
    <property type="match status" value="4"/>
</dbReference>
<dbReference type="SUPFAM" id="SSF57184">
    <property type="entry name" value="Growth factor receptor domain"/>
    <property type="match status" value="1"/>
</dbReference>
<dbReference type="Gene3D" id="3.10.100.10">
    <property type="entry name" value="Mannose-Binding Protein A, subunit A"/>
    <property type="match status" value="1"/>
</dbReference>
<dbReference type="SUPFAM" id="SSF56436">
    <property type="entry name" value="C-type lectin-like"/>
    <property type="match status" value="1"/>
</dbReference>
<evidence type="ECO:0000259" key="16">
    <source>
        <dbReference type="PROSITE" id="PS50026"/>
    </source>
</evidence>
<sequence>MDSVAPVFALLSVLYAFWTPCVWSQGLKERDALCNEDGCFVVYFQRKTFLESWRSCKEKGGNLATVKRPEEARQIEELLSGAERRGSRARVRVWIGLQRQPRQCSATRPLRGFSWTTGDQDTQYTNWLREDLPNTCSVPRCVVMTYSTATQEQQDNYKWLDGSCSLPVDGFLCRYIYDKGMCQAIPGEGGAGPVLYSTPFHLLSTLLTHVPFDSIATVPCPDGTKGDQSVKCSLREDGSAGWHRDSPLCTEAPQKSWCQEDNSGCQHLCWETSNHYYCECYKDFLLAEDMHTCVPLNPCQDASCEFECIPSTEGYRCMCPEGYLLAPDGLSCLDKDECLESPCEQACENTPGSYACHCHLGYSPLPEDPSRCQDIDECQIPGSCEHMCLNYFGGFQCHCREGYELQPDFFSCWPIPTIDNSPTTTPSFPWVTSLPERPWLPQVPDWFPQLPEGDWSMPLDWLTDPPSLEGIPTDLTLFTDVPLEGHKEQAEEGELGKQEEQEEQGKQEMQEEQGKQEEQEQREEQEVQDEQEEYVEQEEQGEQEEPKRLDDEVTQSWTTLHQTELGQLALTSSPSATSTPEWLEDESTPSPTAPLTPTPGGGAWNWLWYSLTPAAPEENIRQGGTVSQSGEGSHSEFGNRDAVPPLFPTSSPEVEEGSIPDDGVGDRDEVGVAPLTPEPGTEGLPESDSNQQQNSNWLLIAILVPLCIFVVVMVALGIVYCTRCTVRTRNKNKNDCYHWISGANDKTGGTGTAKTHV</sequence>
<keyword evidence="3" id="KW-0597">Phosphoprotein</keyword>
<dbReference type="FunFam" id="2.10.25.10:FF:000406">
    <property type="entry name" value="CD248 molecule"/>
    <property type="match status" value="1"/>
</dbReference>
<dbReference type="SMART" id="SM00179">
    <property type="entry name" value="EGF_CA"/>
    <property type="match status" value="3"/>
</dbReference>
<dbReference type="SUPFAM" id="SSF57196">
    <property type="entry name" value="EGF/Laminin"/>
    <property type="match status" value="1"/>
</dbReference>
<keyword evidence="10 12" id="KW-1015">Disulfide bond</keyword>
<feature type="domain" description="C-type lectin" evidence="17">
    <location>
        <begin position="35"/>
        <end position="165"/>
    </location>
</feature>
<dbReference type="InterPro" id="IPR016187">
    <property type="entry name" value="CTDL_fold"/>
</dbReference>
<keyword evidence="7" id="KW-0677">Repeat</keyword>
<dbReference type="SMART" id="SM00181">
    <property type="entry name" value="EGF"/>
    <property type="match status" value="4"/>
</dbReference>
<evidence type="ECO:0000256" key="2">
    <source>
        <dbReference type="ARBA" id="ARBA00022536"/>
    </source>
</evidence>
<dbReference type="PANTHER" id="PTHR14789">
    <property type="entry name" value="CHONDROLECTIN VARIANT CHODLFDELTAE"/>
    <property type="match status" value="1"/>
</dbReference>
<feature type="domain" description="EGF-like" evidence="16">
    <location>
        <begin position="374"/>
        <end position="406"/>
    </location>
</feature>
<evidence type="ECO:0000256" key="3">
    <source>
        <dbReference type="ARBA" id="ARBA00022553"/>
    </source>
</evidence>
<accession>A0AAD7SNP7</accession>
<keyword evidence="11" id="KW-0325">Glycoprotein</keyword>
<keyword evidence="19" id="KW-1185">Reference proteome</keyword>
<dbReference type="GO" id="GO:0031012">
    <property type="term" value="C:extracellular matrix"/>
    <property type="evidence" value="ECO:0007669"/>
    <property type="project" value="TreeGrafter"/>
</dbReference>
<dbReference type="Proteomes" id="UP001221898">
    <property type="component" value="Unassembled WGS sequence"/>
</dbReference>
<evidence type="ECO:0000256" key="9">
    <source>
        <dbReference type="ARBA" id="ARBA00023136"/>
    </source>
</evidence>
<evidence type="ECO:0000256" key="8">
    <source>
        <dbReference type="ARBA" id="ARBA00022989"/>
    </source>
</evidence>
<keyword evidence="2 12" id="KW-0245">EGF-like domain</keyword>
<keyword evidence="6" id="KW-0430">Lectin</keyword>
<dbReference type="InterPro" id="IPR000742">
    <property type="entry name" value="EGF"/>
</dbReference>
<dbReference type="SMART" id="SM00034">
    <property type="entry name" value="CLECT"/>
    <property type="match status" value="1"/>
</dbReference>
<dbReference type="Pfam" id="PF00059">
    <property type="entry name" value="Lectin_C"/>
    <property type="match status" value="1"/>
</dbReference>
<evidence type="ECO:0000259" key="17">
    <source>
        <dbReference type="PROSITE" id="PS50041"/>
    </source>
</evidence>
<feature type="compositionally biased region" description="Low complexity" evidence="13">
    <location>
        <begin position="568"/>
        <end position="580"/>
    </location>
</feature>
<keyword evidence="4 14" id="KW-0812">Transmembrane</keyword>
<evidence type="ECO:0000256" key="10">
    <source>
        <dbReference type="ARBA" id="ARBA00023157"/>
    </source>
</evidence>
<keyword evidence="8 14" id="KW-1133">Transmembrane helix</keyword>
<gene>
    <name evidence="18" type="ORF">AAFF_G00318550</name>
</gene>
<dbReference type="InterPro" id="IPR026823">
    <property type="entry name" value="cEGF"/>
</dbReference>
<keyword evidence="5 15" id="KW-0732">Signal</keyword>
<evidence type="ECO:0000256" key="5">
    <source>
        <dbReference type="ARBA" id="ARBA00022729"/>
    </source>
</evidence>
<organism evidence="18 19">
    <name type="scientific">Aldrovandia affinis</name>
    <dbReference type="NCBI Taxonomy" id="143900"/>
    <lineage>
        <taxon>Eukaryota</taxon>
        <taxon>Metazoa</taxon>
        <taxon>Chordata</taxon>
        <taxon>Craniata</taxon>
        <taxon>Vertebrata</taxon>
        <taxon>Euteleostomi</taxon>
        <taxon>Actinopterygii</taxon>
        <taxon>Neopterygii</taxon>
        <taxon>Teleostei</taxon>
        <taxon>Notacanthiformes</taxon>
        <taxon>Halosauridae</taxon>
        <taxon>Aldrovandia</taxon>
    </lineage>
</organism>
<evidence type="ECO:0000256" key="11">
    <source>
        <dbReference type="ARBA" id="ARBA00023180"/>
    </source>
</evidence>
<dbReference type="GO" id="GO:0005509">
    <property type="term" value="F:calcium ion binding"/>
    <property type="evidence" value="ECO:0007669"/>
    <property type="project" value="InterPro"/>
</dbReference>
<dbReference type="InterPro" id="IPR016186">
    <property type="entry name" value="C-type_lectin-like/link_sf"/>
</dbReference>
<evidence type="ECO:0000256" key="1">
    <source>
        <dbReference type="ARBA" id="ARBA00004479"/>
    </source>
</evidence>
<feature type="domain" description="EGF-like" evidence="16">
    <location>
        <begin position="334"/>
        <end position="373"/>
    </location>
</feature>
<feature type="compositionally biased region" description="Polar residues" evidence="13">
    <location>
        <begin position="554"/>
        <end position="565"/>
    </location>
</feature>
<dbReference type="InterPro" id="IPR009030">
    <property type="entry name" value="Growth_fac_rcpt_cys_sf"/>
</dbReference>
<evidence type="ECO:0000256" key="15">
    <source>
        <dbReference type="SAM" id="SignalP"/>
    </source>
</evidence>
<dbReference type="GO" id="GO:0050840">
    <property type="term" value="F:extracellular matrix binding"/>
    <property type="evidence" value="ECO:0007669"/>
    <property type="project" value="TreeGrafter"/>
</dbReference>
<dbReference type="PROSITE" id="PS50026">
    <property type="entry name" value="EGF_3"/>
    <property type="match status" value="2"/>
</dbReference>
<feature type="disulfide bond" evidence="12">
    <location>
        <begin position="378"/>
        <end position="388"/>
    </location>
</feature>
<feature type="transmembrane region" description="Helical" evidence="14">
    <location>
        <begin position="697"/>
        <end position="721"/>
    </location>
</feature>
<dbReference type="GO" id="GO:1990430">
    <property type="term" value="F:extracellular matrix protein binding"/>
    <property type="evidence" value="ECO:0007669"/>
    <property type="project" value="TreeGrafter"/>
</dbReference>
<dbReference type="GO" id="GO:0016477">
    <property type="term" value="P:cell migration"/>
    <property type="evidence" value="ECO:0007669"/>
    <property type="project" value="TreeGrafter"/>
</dbReference>
<dbReference type="CDD" id="cd03600">
    <property type="entry name" value="CLECT_thrombomodulin_like"/>
    <property type="match status" value="1"/>
</dbReference>
<feature type="compositionally biased region" description="Acidic residues" evidence="13">
    <location>
        <begin position="526"/>
        <end position="543"/>
    </location>
</feature>
<dbReference type="CDD" id="cd00054">
    <property type="entry name" value="EGF_CA"/>
    <property type="match status" value="1"/>
</dbReference>
<dbReference type="Pfam" id="PF07645">
    <property type="entry name" value="EGF_CA"/>
    <property type="match status" value="1"/>
</dbReference>
<feature type="compositionally biased region" description="Polar residues" evidence="13">
    <location>
        <begin position="622"/>
        <end position="632"/>
    </location>
</feature>
<dbReference type="InterPro" id="IPR001304">
    <property type="entry name" value="C-type_lectin-like"/>
</dbReference>
<proteinExistence type="predicted"/>
<evidence type="ECO:0000313" key="18">
    <source>
        <dbReference type="EMBL" id="KAJ8405382.1"/>
    </source>
</evidence>
<dbReference type="InterPro" id="IPR001881">
    <property type="entry name" value="EGF-like_Ca-bd_dom"/>
</dbReference>
<keyword evidence="9 14" id="KW-0472">Membrane</keyword>
<evidence type="ECO:0000256" key="6">
    <source>
        <dbReference type="ARBA" id="ARBA00022734"/>
    </source>
</evidence>
<dbReference type="AlphaFoldDB" id="A0AAD7SNP7"/>
<feature type="chain" id="PRO_5041988272" evidence="15">
    <location>
        <begin position="25"/>
        <end position="757"/>
    </location>
</feature>
<dbReference type="InterPro" id="IPR049883">
    <property type="entry name" value="NOTCH1_EGF-like"/>
</dbReference>
<evidence type="ECO:0000256" key="13">
    <source>
        <dbReference type="SAM" id="MobiDB-lite"/>
    </source>
</evidence>
<dbReference type="InterPro" id="IPR000152">
    <property type="entry name" value="EGF-type_Asp/Asn_hydroxyl_site"/>
</dbReference>
<dbReference type="FunFam" id="3.10.100.10:FF:000061">
    <property type="entry name" value="CD248 molecule"/>
    <property type="match status" value="1"/>
</dbReference>
<evidence type="ECO:0000256" key="7">
    <source>
        <dbReference type="ARBA" id="ARBA00022737"/>
    </source>
</evidence>
<feature type="region of interest" description="Disordered" evidence="13">
    <location>
        <begin position="620"/>
        <end position="691"/>
    </location>
</feature>